<keyword evidence="6" id="KW-0564">Palmitate</keyword>
<dbReference type="PROSITE" id="PS01040">
    <property type="entry name" value="SBP_BACTERIAL_5"/>
    <property type="match status" value="1"/>
</dbReference>
<comment type="subcellular location">
    <subcellularLocation>
        <location evidence="1">Cell membrane</location>
        <topology evidence="1">Lipid-anchor</topology>
    </subcellularLocation>
</comment>
<keyword evidence="5" id="KW-0571">Peptide transport</keyword>
<dbReference type="InterPro" id="IPR000914">
    <property type="entry name" value="SBP_5_dom"/>
</dbReference>
<evidence type="ECO:0000256" key="4">
    <source>
        <dbReference type="ARBA" id="ARBA00022729"/>
    </source>
</evidence>
<dbReference type="GO" id="GO:0030288">
    <property type="term" value="C:outer membrane-bounded periplasmic space"/>
    <property type="evidence" value="ECO:0007669"/>
    <property type="project" value="UniProtKB-ARBA"/>
</dbReference>
<dbReference type="AlphaFoldDB" id="A0A9W4PJ94"/>
<protein>
    <submittedName>
        <fullName evidence="11">Oligopeptide-binding protein OppA</fullName>
    </submittedName>
</protein>
<evidence type="ECO:0000313" key="11">
    <source>
        <dbReference type="EMBL" id="CAH0299206.1"/>
    </source>
</evidence>
<keyword evidence="5" id="KW-0653">Protein transport</keyword>
<dbReference type="RefSeq" id="WP_230303727.1">
    <property type="nucleotide sequence ID" value="NZ_CAKKMG010000101.1"/>
</dbReference>
<evidence type="ECO:0000256" key="9">
    <source>
        <dbReference type="SAM" id="SignalP"/>
    </source>
</evidence>
<dbReference type="Gene3D" id="3.90.76.10">
    <property type="entry name" value="Dipeptide-binding Protein, Domain 1"/>
    <property type="match status" value="1"/>
</dbReference>
<dbReference type="GO" id="GO:1904680">
    <property type="term" value="F:peptide transmembrane transporter activity"/>
    <property type="evidence" value="ECO:0007669"/>
    <property type="project" value="TreeGrafter"/>
</dbReference>
<feature type="compositionally biased region" description="Polar residues" evidence="8">
    <location>
        <begin position="44"/>
        <end position="54"/>
    </location>
</feature>
<feature type="chain" id="PRO_5040985613" evidence="9">
    <location>
        <begin position="21"/>
        <end position="544"/>
    </location>
</feature>
<feature type="signal peptide" evidence="9">
    <location>
        <begin position="1"/>
        <end position="20"/>
    </location>
</feature>
<evidence type="ECO:0000256" key="6">
    <source>
        <dbReference type="ARBA" id="ARBA00023139"/>
    </source>
</evidence>
<comment type="similarity">
    <text evidence="2">Belongs to the bacterial solute-binding protein 5 family.</text>
</comment>
<dbReference type="Gene3D" id="3.40.190.10">
    <property type="entry name" value="Periplasmic binding protein-like II"/>
    <property type="match status" value="1"/>
</dbReference>
<organism evidence="11 12">
    <name type="scientific">Peribacillus simplex</name>
    <dbReference type="NCBI Taxonomy" id="1478"/>
    <lineage>
        <taxon>Bacteria</taxon>
        <taxon>Bacillati</taxon>
        <taxon>Bacillota</taxon>
        <taxon>Bacilli</taxon>
        <taxon>Bacillales</taxon>
        <taxon>Bacillaceae</taxon>
        <taxon>Peribacillus</taxon>
    </lineage>
</organism>
<dbReference type="Pfam" id="PF00496">
    <property type="entry name" value="SBP_bac_5"/>
    <property type="match status" value="1"/>
</dbReference>
<evidence type="ECO:0000313" key="12">
    <source>
        <dbReference type="Proteomes" id="UP000789326"/>
    </source>
</evidence>
<dbReference type="PANTHER" id="PTHR30290">
    <property type="entry name" value="PERIPLASMIC BINDING COMPONENT OF ABC TRANSPORTER"/>
    <property type="match status" value="1"/>
</dbReference>
<accession>A0A9W4PJ94</accession>
<proteinExistence type="inferred from homology"/>
<evidence type="ECO:0000256" key="8">
    <source>
        <dbReference type="SAM" id="MobiDB-lite"/>
    </source>
</evidence>
<comment type="caution">
    <text evidence="11">The sequence shown here is derived from an EMBL/GenBank/DDBJ whole genome shotgun (WGS) entry which is preliminary data.</text>
</comment>
<dbReference type="PROSITE" id="PS51257">
    <property type="entry name" value="PROKAR_LIPOPROTEIN"/>
    <property type="match status" value="1"/>
</dbReference>
<dbReference type="FunFam" id="3.10.105.10:FF:000001">
    <property type="entry name" value="Oligopeptide ABC transporter, oligopeptide-binding protein"/>
    <property type="match status" value="1"/>
</dbReference>
<keyword evidence="3" id="KW-0813">Transport</keyword>
<dbReference type="InterPro" id="IPR030678">
    <property type="entry name" value="Peptide/Ni-bd"/>
</dbReference>
<evidence type="ECO:0000256" key="7">
    <source>
        <dbReference type="ARBA" id="ARBA00023288"/>
    </source>
</evidence>
<dbReference type="GO" id="GO:0015833">
    <property type="term" value="P:peptide transport"/>
    <property type="evidence" value="ECO:0007669"/>
    <property type="project" value="UniProtKB-KW"/>
</dbReference>
<dbReference type="SUPFAM" id="SSF53850">
    <property type="entry name" value="Periplasmic binding protein-like II"/>
    <property type="match status" value="1"/>
</dbReference>
<dbReference type="EMBL" id="CAKKMG010000101">
    <property type="protein sequence ID" value="CAH0299206.1"/>
    <property type="molecule type" value="Genomic_DNA"/>
</dbReference>
<evidence type="ECO:0000259" key="10">
    <source>
        <dbReference type="Pfam" id="PF00496"/>
    </source>
</evidence>
<evidence type="ECO:0000256" key="3">
    <source>
        <dbReference type="ARBA" id="ARBA00022448"/>
    </source>
</evidence>
<dbReference type="PIRSF" id="PIRSF002741">
    <property type="entry name" value="MppA"/>
    <property type="match status" value="1"/>
</dbReference>
<feature type="region of interest" description="Disordered" evidence="8">
    <location>
        <begin position="25"/>
        <end position="63"/>
    </location>
</feature>
<dbReference type="GO" id="GO:0043190">
    <property type="term" value="C:ATP-binding cassette (ABC) transporter complex"/>
    <property type="evidence" value="ECO:0007669"/>
    <property type="project" value="InterPro"/>
</dbReference>
<dbReference type="PANTHER" id="PTHR30290:SF79">
    <property type="entry name" value="DIPEPTIDE-BINDING PROTEIN DPPE"/>
    <property type="match status" value="1"/>
</dbReference>
<dbReference type="Proteomes" id="UP000789326">
    <property type="component" value="Unassembled WGS sequence"/>
</dbReference>
<gene>
    <name evidence="11" type="primary">oppA</name>
    <name evidence="11" type="ORF">SRABI133_04507</name>
</gene>
<dbReference type="InterPro" id="IPR039424">
    <property type="entry name" value="SBP_5"/>
</dbReference>
<evidence type="ECO:0000256" key="1">
    <source>
        <dbReference type="ARBA" id="ARBA00004193"/>
    </source>
</evidence>
<dbReference type="CDD" id="cd08504">
    <property type="entry name" value="PBP2_OppA"/>
    <property type="match status" value="1"/>
</dbReference>
<dbReference type="InterPro" id="IPR023765">
    <property type="entry name" value="SBP_5_CS"/>
</dbReference>
<sequence length="544" mass="61380">MKKSKFSVLALLMAIMLMLAACNGGSKETSNEKEGGSGDSSGSKVLNVNNSSEPGSLHPANAQGTHESWILEHTFEGLTKKTEEGKIVPGSAESWEISEDGLTWTFKLKDGLKWSNGDPLTANDFEYAWKYALKPETAADYAYQLYYLKGGEAYNSKKGKEEDVGVKATDEHTLVVTLEQPTPYFLDLTSFYTFYPIDKKVQEENPKWALDAKTHVSNGPFKLTEWKHKESLKIEKNENYYDKDKIKLDAVNFALIEDENTAWQMYQSGELDLAYPLPVDIQGQMVNSDDKEFKMGKELAVYYYNFNTEVKPFNNAKVRKALSMAIERKEITENVAQGGQKPAFGVVPPGIPDASGDFQENTGNLFKEDVTEAKKLLKEGLAEEGMKELPEFSILYNTLDSHKKIAEAVQGMWRDNLGVEVTLENAEFQVKLDREKAGDFEISRAGWVGDYVDPMTFMLWETDGAYNDAGWSNKEYDNLLKEAKSTMDPKERMDALHKAEKVMIDEMPILPVYFYTKPYMVKSNVTGVYAPINAYPNFIYADKK</sequence>
<feature type="domain" description="Solute-binding protein family 5" evidence="10">
    <location>
        <begin position="86"/>
        <end position="460"/>
    </location>
</feature>
<keyword evidence="4 9" id="KW-0732">Signal</keyword>
<dbReference type="FunFam" id="3.90.76.10:FF:000001">
    <property type="entry name" value="Oligopeptide ABC transporter substrate-binding protein"/>
    <property type="match status" value="1"/>
</dbReference>
<evidence type="ECO:0000256" key="5">
    <source>
        <dbReference type="ARBA" id="ARBA00022856"/>
    </source>
</evidence>
<name>A0A9W4PJ94_9BACI</name>
<reference evidence="11" key="1">
    <citation type="submission" date="2021-11" db="EMBL/GenBank/DDBJ databases">
        <authorList>
            <person name="Bulgarelli D."/>
        </authorList>
    </citation>
    <scope>NUCLEOTIDE SEQUENCE</scope>
    <source>
        <strain evidence="11">Bi133</strain>
    </source>
</reference>
<keyword evidence="7" id="KW-0449">Lipoprotein</keyword>
<evidence type="ECO:0000256" key="2">
    <source>
        <dbReference type="ARBA" id="ARBA00005695"/>
    </source>
</evidence>
<dbReference type="Gene3D" id="3.10.105.10">
    <property type="entry name" value="Dipeptide-binding Protein, Domain 3"/>
    <property type="match status" value="1"/>
</dbReference>